<sequence>MKINKRYEHLIFTFLMAFGMSGLISLIMLLVNNGFQAWFPLWLRSWLLAFIVAFPLAYFLPRGIRKLMSRIEFTSK</sequence>
<dbReference type="EMBL" id="RAPK01000008">
    <property type="protein sequence ID" value="RKD73644.1"/>
    <property type="molecule type" value="Genomic_DNA"/>
</dbReference>
<dbReference type="InterPro" id="IPR021529">
    <property type="entry name" value="DUF2798"/>
</dbReference>
<gene>
    <name evidence="2" type="ORF">ATL39_1946</name>
</gene>
<feature type="transmembrane region" description="Helical" evidence="1">
    <location>
        <begin position="37"/>
        <end position="60"/>
    </location>
</feature>
<accession>A0A419V576</accession>
<dbReference type="Proteomes" id="UP000285120">
    <property type="component" value="Unassembled WGS sequence"/>
</dbReference>
<proteinExistence type="predicted"/>
<evidence type="ECO:0000256" key="1">
    <source>
        <dbReference type="SAM" id="Phobius"/>
    </source>
</evidence>
<keyword evidence="1" id="KW-0812">Transmembrane</keyword>
<keyword evidence="3" id="KW-1185">Reference proteome</keyword>
<evidence type="ECO:0000313" key="2">
    <source>
        <dbReference type="EMBL" id="RKD73644.1"/>
    </source>
</evidence>
<dbReference type="OrthoDB" id="1684255at2"/>
<feature type="transmembrane region" description="Helical" evidence="1">
    <location>
        <begin position="12"/>
        <end position="31"/>
    </location>
</feature>
<keyword evidence="1" id="KW-1133">Transmembrane helix</keyword>
<dbReference type="Pfam" id="PF11391">
    <property type="entry name" value="DUF2798"/>
    <property type="match status" value="1"/>
</dbReference>
<keyword evidence="1" id="KW-0472">Membrane</keyword>
<protein>
    <submittedName>
        <fullName evidence="2">Uncharacterized protein DUF2798</fullName>
    </submittedName>
</protein>
<organism evidence="2 3">
    <name type="scientific">Sinobaca qinghaiensis</name>
    <dbReference type="NCBI Taxonomy" id="342944"/>
    <lineage>
        <taxon>Bacteria</taxon>
        <taxon>Bacillati</taxon>
        <taxon>Bacillota</taxon>
        <taxon>Bacilli</taxon>
        <taxon>Bacillales</taxon>
        <taxon>Sporolactobacillaceae</taxon>
        <taxon>Sinobaca</taxon>
    </lineage>
</organism>
<comment type="caution">
    <text evidence="2">The sequence shown here is derived from an EMBL/GenBank/DDBJ whole genome shotgun (WGS) entry which is preliminary data.</text>
</comment>
<reference evidence="2 3" key="1">
    <citation type="submission" date="2018-09" db="EMBL/GenBank/DDBJ databases">
        <title>Genomic Encyclopedia of Archaeal and Bacterial Type Strains, Phase II (KMG-II): from individual species to whole genera.</title>
        <authorList>
            <person name="Goeker M."/>
        </authorList>
    </citation>
    <scope>NUCLEOTIDE SEQUENCE [LARGE SCALE GENOMIC DNA]</scope>
    <source>
        <strain evidence="2 3">DSM 17008</strain>
    </source>
</reference>
<name>A0A419V576_9BACL</name>
<dbReference type="RefSeq" id="WP_120193128.1">
    <property type="nucleotide sequence ID" value="NZ_RAPK01000008.1"/>
</dbReference>
<dbReference type="AlphaFoldDB" id="A0A419V576"/>
<evidence type="ECO:0000313" key="3">
    <source>
        <dbReference type="Proteomes" id="UP000285120"/>
    </source>
</evidence>